<evidence type="ECO:0000313" key="3">
    <source>
        <dbReference type="Proteomes" id="UP001228113"/>
    </source>
</evidence>
<feature type="region of interest" description="Disordered" evidence="1">
    <location>
        <begin position="291"/>
        <end position="316"/>
    </location>
</feature>
<sequence>MTIAFDCITEVRLIDKKFYYGSYYIPSHGPWEDHEIEIGATPGQWGFPMRLFQSYEPDLYLGINVESGFTKDGEASCFSWWKRGDKGTLRLESLIEVTFNGHPAMVPFKKDGKPVFALGNKNLPGLFPLLDDPIRVPGAFVLVSLKSGIVWVIKDGATRPSRTLNLNRLGDAFVGGVHPFPNVILGIQPLPNGHLLVAKRSESATNESYKHFDIEPQASDAHADERGEKEQRGALILFPEIEWVEVDPLPGEVMKAELDLVGNAPGFLKSKQDADRFSFGFDPDGKLVCPWVAPKPERPEPERMGNAPSAASAKQP</sequence>
<dbReference type="Proteomes" id="UP001228113">
    <property type="component" value="Chromosome"/>
</dbReference>
<evidence type="ECO:0000313" key="2">
    <source>
        <dbReference type="EMBL" id="BDU78522.1"/>
    </source>
</evidence>
<accession>A0AA48GVS0</accession>
<evidence type="ECO:0000256" key="1">
    <source>
        <dbReference type="SAM" id="MobiDB-lite"/>
    </source>
</evidence>
<reference evidence="2" key="1">
    <citation type="journal article" date="2023" name="Int. J. Syst. Evol. Microbiol.">
        <title>Mesoterricola silvestris gen. nov., sp. nov., Mesoterricola sediminis sp. nov., Geothrix oryzae sp. nov., Geothrix edaphica sp. nov., Geothrix rubra sp. nov., and Geothrix limicola sp. nov., six novel members of Acidobacteriota isolated from soils.</title>
        <authorList>
            <person name="Itoh H."/>
            <person name="Sugisawa Y."/>
            <person name="Mise K."/>
            <person name="Xu Z."/>
            <person name="Kuniyasu M."/>
            <person name="Ushijima N."/>
            <person name="Kawano K."/>
            <person name="Kobayashi E."/>
            <person name="Shiratori Y."/>
            <person name="Masuda Y."/>
            <person name="Senoo K."/>
        </authorList>
    </citation>
    <scope>NUCLEOTIDE SEQUENCE</scope>
    <source>
        <strain evidence="2">W786</strain>
    </source>
</reference>
<keyword evidence="3" id="KW-1185">Reference proteome</keyword>
<gene>
    <name evidence="2" type="ORF">METESE_34800</name>
</gene>
<proteinExistence type="predicted"/>
<dbReference type="KEGG" id="msea:METESE_34800"/>
<organism evidence="2 3">
    <name type="scientific">Mesoterricola sediminis</name>
    <dbReference type="NCBI Taxonomy" id="2927980"/>
    <lineage>
        <taxon>Bacteria</taxon>
        <taxon>Pseudomonadati</taxon>
        <taxon>Acidobacteriota</taxon>
        <taxon>Holophagae</taxon>
        <taxon>Holophagales</taxon>
        <taxon>Holophagaceae</taxon>
        <taxon>Mesoterricola</taxon>
    </lineage>
</organism>
<protein>
    <submittedName>
        <fullName evidence="2">Uncharacterized protein</fullName>
    </submittedName>
</protein>
<dbReference type="AlphaFoldDB" id="A0AA48GVS0"/>
<dbReference type="EMBL" id="AP027081">
    <property type="protein sequence ID" value="BDU78522.1"/>
    <property type="molecule type" value="Genomic_DNA"/>
</dbReference>
<name>A0AA48GVS0_9BACT</name>
<feature type="region of interest" description="Disordered" evidence="1">
    <location>
        <begin position="207"/>
        <end position="228"/>
    </location>
</feature>